<sequence length="98" mass="11398">MAVKGRQWSELERLTAEYFARLREESDDAPSYRRIGAGTNMTHSRVIDILRQRNGTPTLLEFASLCRFFGKDPADVLRELEQETDFLSKGDVHHEREE</sequence>
<name>A0ABX7SHK0_9BIFI</name>
<accession>A0ABX7SHK0</accession>
<dbReference type="RefSeq" id="WP_033891402.1">
    <property type="nucleotide sequence ID" value="NZ_CP071732.1"/>
</dbReference>
<protein>
    <recommendedName>
        <fullName evidence="3">XRE family transcriptional regulator</fullName>
    </recommendedName>
</protein>
<dbReference type="EMBL" id="CP071732">
    <property type="protein sequence ID" value="QTB91873.1"/>
    <property type="molecule type" value="Genomic_DNA"/>
</dbReference>
<gene>
    <name evidence="1" type="ORF">BSD967_05650</name>
</gene>
<organism evidence="1 2">
    <name type="scientific">Bifidobacterium saguini</name>
    <dbReference type="NCBI Taxonomy" id="762210"/>
    <lineage>
        <taxon>Bacteria</taxon>
        <taxon>Bacillati</taxon>
        <taxon>Actinomycetota</taxon>
        <taxon>Actinomycetes</taxon>
        <taxon>Bifidobacteriales</taxon>
        <taxon>Bifidobacteriaceae</taxon>
        <taxon>Bifidobacterium</taxon>
    </lineage>
</organism>
<evidence type="ECO:0000313" key="2">
    <source>
        <dbReference type="Proteomes" id="UP000663729"/>
    </source>
</evidence>
<evidence type="ECO:0008006" key="3">
    <source>
        <dbReference type="Google" id="ProtNLM"/>
    </source>
</evidence>
<reference evidence="1 2" key="1">
    <citation type="submission" date="2021-03" db="EMBL/GenBank/DDBJ databases">
        <title>Genome sequencing of Bifidobacterium saguini DSMZ 23967.</title>
        <authorList>
            <person name="Kim J."/>
        </authorList>
    </citation>
    <scope>NUCLEOTIDE SEQUENCE [LARGE SCALE GENOMIC DNA]</scope>
    <source>
        <strain evidence="1 2">DSMZ 23967</strain>
    </source>
</reference>
<dbReference type="Proteomes" id="UP000663729">
    <property type="component" value="Chromosome"/>
</dbReference>
<evidence type="ECO:0000313" key="1">
    <source>
        <dbReference type="EMBL" id="QTB91873.1"/>
    </source>
</evidence>
<proteinExistence type="predicted"/>
<keyword evidence="2" id="KW-1185">Reference proteome</keyword>